<name>A0A0B6Y4F9_9EUPU</name>
<dbReference type="EMBL" id="HACG01004347">
    <property type="protein sequence ID" value="CEK51212.1"/>
    <property type="molecule type" value="Transcribed_RNA"/>
</dbReference>
<proteinExistence type="predicted"/>
<feature type="non-terminal residue" evidence="2">
    <location>
        <position position="1"/>
    </location>
</feature>
<feature type="coiled-coil region" evidence="1">
    <location>
        <begin position="6"/>
        <end position="54"/>
    </location>
</feature>
<dbReference type="AlphaFoldDB" id="A0A0B6Y4F9"/>
<reference evidence="2" key="1">
    <citation type="submission" date="2014-12" db="EMBL/GenBank/DDBJ databases">
        <title>Insight into the proteome of Arion vulgaris.</title>
        <authorList>
            <person name="Aradska J."/>
            <person name="Bulat T."/>
            <person name="Smidak R."/>
            <person name="Sarate P."/>
            <person name="Gangsoo J."/>
            <person name="Sialana F."/>
            <person name="Bilban M."/>
            <person name="Lubec G."/>
        </authorList>
    </citation>
    <scope>NUCLEOTIDE SEQUENCE</scope>
    <source>
        <tissue evidence="2">Skin</tissue>
    </source>
</reference>
<protein>
    <submittedName>
        <fullName evidence="2">Uncharacterized protein</fullName>
    </submittedName>
</protein>
<gene>
    <name evidence="2" type="primary">ORF12832</name>
</gene>
<feature type="non-terminal residue" evidence="2">
    <location>
        <position position="85"/>
    </location>
</feature>
<evidence type="ECO:0000256" key="1">
    <source>
        <dbReference type="SAM" id="Coils"/>
    </source>
</evidence>
<evidence type="ECO:0000313" key="2">
    <source>
        <dbReference type="EMBL" id="CEK51212.1"/>
    </source>
</evidence>
<organism evidence="2">
    <name type="scientific">Arion vulgaris</name>
    <dbReference type="NCBI Taxonomy" id="1028688"/>
    <lineage>
        <taxon>Eukaryota</taxon>
        <taxon>Metazoa</taxon>
        <taxon>Spiralia</taxon>
        <taxon>Lophotrochozoa</taxon>
        <taxon>Mollusca</taxon>
        <taxon>Gastropoda</taxon>
        <taxon>Heterobranchia</taxon>
        <taxon>Euthyneura</taxon>
        <taxon>Panpulmonata</taxon>
        <taxon>Eupulmonata</taxon>
        <taxon>Stylommatophora</taxon>
        <taxon>Helicina</taxon>
        <taxon>Arionoidea</taxon>
        <taxon>Arionidae</taxon>
        <taxon>Arion</taxon>
    </lineage>
</organism>
<sequence>SDEKIVDSMKLELVDRSKENEELRIENSELQEKLQIANKENKSMCGKIEGLQKQLDKTGYVNRGRKLKYRDVAVGEDRSREEIYS</sequence>
<accession>A0A0B6Y4F9</accession>
<keyword evidence="1" id="KW-0175">Coiled coil</keyword>